<dbReference type="Gene3D" id="1.10.287.70">
    <property type="match status" value="1"/>
</dbReference>
<evidence type="ECO:0000256" key="8">
    <source>
        <dbReference type="ARBA" id="ARBA00023170"/>
    </source>
</evidence>
<evidence type="ECO:0000256" key="7">
    <source>
        <dbReference type="ARBA" id="ARBA00023136"/>
    </source>
</evidence>
<keyword evidence="3" id="KW-1003">Cell membrane</keyword>
<evidence type="ECO:0000256" key="12">
    <source>
        <dbReference type="PIRSR" id="PIRSR601508-1"/>
    </source>
</evidence>
<organism evidence="18 19">
    <name type="scientific">Biomphalaria pfeifferi</name>
    <name type="common">Bloodfluke planorb</name>
    <name type="synonym">Freshwater snail</name>
    <dbReference type="NCBI Taxonomy" id="112525"/>
    <lineage>
        <taxon>Eukaryota</taxon>
        <taxon>Metazoa</taxon>
        <taxon>Spiralia</taxon>
        <taxon>Lophotrochozoa</taxon>
        <taxon>Mollusca</taxon>
        <taxon>Gastropoda</taxon>
        <taxon>Heterobranchia</taxon>
        <taxon>Euthyneura</taxon>
        <taxon>Panpulmonata</taxon>
        <taxon>Hygrophila</taxon>
        <taxon>Lymnaeoidea</taxon>
        <taxon>Planorbidae</taxon>
        <taxon>Biomphalaria</taxon>
    </lineage>
</organism>
<keyword evidence="9" id="KW-0325">Glycoprotein</keyword>
<protein>
    <submittedName>
        <fullName evidence="18">Glutamate receptor 2</fullName>
    </submittedName>
</protein>
<dbReference type="GO" id="GO:0015276">
    <property type="term" value="F:ligand-gated monoatomic ion channel activity"/>
    <property type="evidence" value="ECO:0007669"/>
    <property type="project" value="InterPro"/>
</dbReference>
<keyword evidence="10" id="KW-1071">Ligand-gated ion channel</keyword>
<feature type="binding site" evidence="12">
    <location>
        <position position="307"/>
    </location>
    <ligand>
        <name>L-glutamate</name>
        <dbReference type="ChEBI" id="CHEBI:29985"/>
    </ligand>
</feature>
<feature type="domain" description="Ionotropic glutamate receptor C-terminal" evidence="17">
    <location>
        <begin position="55"/>
        <end position="420"/>
    </location>
</feature>
<evidence type="ECO:0000256" key="5">
    <source>
        <dbReference type="ARBA" id="ARBA00022989"/>
    </source>
</evidence>
<keyword evidence="2" id="KW-0813">Transport</keyword>
<keyword evidence="4 15" id="KW-0812">Transmembrane</keyword>
<evidence type="ECO:0000313" key="19">
    <source>
        <dbReference type="Proteomes" id="UP001233172"/>
    </source>
</evidence>
<keyword evidence="6" id="KW-0406">Ion transport</keyword>
<keyword evidence="7 15" id="KW-0472">Membrane</keyword>
<evidence type="ECO:0000256" key="3">
    <source>
        <dbReference type="ARBA" id="ARBA00022475"/>
    </source>
</evidence>
<dbReference type="Gene3D" id="3.40.190.10">
    <property type="entry name" value="Periplasmic binding protein-like II"/>
    <property type="match status" value="1"/>
</dbReference>
<keyword evidence="5 15" id="KW-1133">Transmembrane helix</keyword>
<evidence type="ECO:0000256" key="1">
    <source>
        <dbReference type="ARBA" id="ARBA00004651"/>
    </source>
</evidence>
<evidence type="ECO:0000256" key="16">
    <source>
        <dbReference type="SAM" id="SignalP"/>
    </source>
</evidence>
<evidence type="ECO:0000256" key="9">
    <source>
        <dbReference type="ARBA" id="ARBA00023180"/>
    </source>
</evidence>
<feature type="binding site" evidence="12">
    <location>
        <position position="136"/>
    </location>
    <ligand>
        <name>L-glutamate</name>
        <dbReference type="ChEBI" id="CHEBI:29985"/>
    </ligand>
</feature>
<feature type="binding site" evidence="12">
    <location>
        <position position="308"/>
    </location>
    <ligand>
        <name>L-glutamate</name>
        <dbReference type="ChEBI" id="CHEBI:29985"/>
    </ligand>
</feature>
<feature type="signal peptide" evidence="16">
    <location>
        <begin position="1"/>
        <end position="22"/>
    </location>
</feature>
<dbReference type="SMART" id="SM00079">
    <property type="entry name" value="PBPe"/>
    <property type="match status" value="1"/>
</dbReference>
<gene>
    <name evidence="18" type="ORF">Bpfe_021692</name>
</gene>
<feature type="transmembrane region" description="Helical" evidence="15">
    <location>
        <begin position="458"/>
        <end position="482"/>
    </location>
</feature>
<sequence length="517" mass="58056">MDTRHWSVLLLHFAALLAEIHTETTKADTPTPTPTTTTTTVTTTNGSSTTAGPKKLIAITLLDPPFVMHEDRGTRFTGLAIEVFREIVQQTGYDNFDLKLPNDAEKYNWEESLLQINNLVGRLRSNEADVAIGAFTLTPNLASEVQVSQPILHTGYKLLYKIPDSWHPGEAMVTLLRPFSPGLWVLIIFMTVITSLVLYTIGRFSPYEDIAFVGKTSTYEGLNVPNSFLYTYSTLMWQGYTAAPKSFSGRVLVCIWWLFSIMTLASYIAALSVLLFRVPEIRTLPFSNMDEFCRQNKVDMLIVANSSSFNYLSISKRLLERRLYQKLKPENVFVGDIDKAVKKMMAADGKLALFLESSIAQYLATQDPCDKMVIGERLGDHSIGFICQKNSTVCDKLNVGILKMQEDEKIDVLKKKYFQGGCLAGKGRSYIFEGLPFFDTFGGEPDAIMPMSITITRFSSAFIILTLGIVIAGVLLVIEIYWSKKRGSPVPQRINRGGIDDDTERIRNEYRDEVERA</sequence>
<dbReference type="Proteomes" id="UP001233172">
    <property type="component" value="Unassembled WGS sequence"/>
</dbReference>
<keyword evidence="8 18" id="KW-0675">Receptor</keyword>
<evidence type="ECO:0000256" key="10">
    <source>
        <dbReference type="ARBA" id="ARBA00023286"/>
    </source>
</evidence>
<dbReference type="InterPro" id="IPR019594">
    <property type="entry name" value="Glu/Gly-bd"/>
</dbReference>
<reference evidence="18" key="1">
    <citation type="journal article" date="2023" name="PLoS Negl. Trop. Dis.">
        <title>A genome sequence for Biomphalaria pfeifferi, the major vector snail for the human-infecting parasite Schistosoma mansoni.</title>
        <authorList>
            <person name="Bu L."/>
            <person name="Lu L."/>
            <person name="Laidemitt M.R."/>
            <person name="Zhang S.M."/>
            <person name="Mutuku M."/>
            <person name="Mkoji G."/>
            <person name="Steinauer M."/>
            <person name="Loker E.S."/>
        </authorList>
    </citation>
    <scope>NUCLEOTIDE SEQUENCE</scope>
    <source>
        <strain evidence="18">KasaAsao</strain>
    </source>
</reference>
<feature type="region of interest" description="Disordered" evidence="14">
    <location>
        <begin position="24"/>
        <end position="49"/>
    </location>
</feature>
<evidence type="ECO:0000256" key="6">
    <source>
        <dbReference type="ARBA" id="ARBA00023065"/>
    </source>
</evidence>
<evidence type="ECO:0000259" key="17">
    <source>
        <dbReference type="SMART" id="SM00079"/>
    </source>
</evidence>
<dbReference type="AlphaFoldDB" id="A0AAD8B6M6"/>
<dbReference type="SUPFAM" id="SSF53850">
    <property type="entry name" value="Periplasmic binding protein-like II"/>
    <property type="match status" value="1"/>
</dbReference>
<evidence type="ECO:0000256" key="4">
    <source>
        <dbReference type="ARBA" id="ARBA00022692"/>
    </source>
</evidence>
<evidence type="ECO:0000256" key="15">
    <source>
        <dbReference type="SAM" id="Phobius"/>
    </source>
</evidence>
<evidence type="ECO:0000256" key="14">
    <source>
        <dbReference type="SAM" id="MobiDB-lite"/>
    </source>
</evidence>
<evidence type="ECO:0000256" key="13">
    <source>
        <dbReference type="PIRSR" id="PIRSR601508-2"/>
    </source>
</evidence>
<reference evidence="18" key="2">
    <citation type="submission" date="2023-04" db="EMBL/GenBank/DDBJ databases">
        <authorList>
            <person name="Bu L."/>
            <person name="Lu L."/>
            <person name="Laidemitt M.R."/>
            <person name="Zhang S.M."/>
            <person name="Mutuku M."/>
            <person name="Mkoji G."/>
            <person name="Steinauer M."/>
            <person name="Loker E.S."/>
        </authorList>
    </citation>
    <scope>NUCLEOTIDE SEQUENCE</scope>
    <source>
        <strain evidence="18">KasaAsao</strain>
        <tissue evidence="18">Whole Snail</tissue>
    </source>
</reference>
<feature type="binding site" evidence="12">
    <location>
        <position position="356"/>
    </location>
    <ligand>
        <name>L-glutamate</name>
        <dbReference type="ChEBI" id="CHEBI:29985"/>
    </ligand>
</feature>
<feature type="transmembrane region" description="Helical" evidence="15">
    <location>
        <begin position="255"/>
        <end position="276"/>
    </location>
</feature>
<feature type="chain" id="PRO_5041966086" evidence="16">
    <location>
        <begin position="23"/>
        <end position="517"/>
    </location>
</feature>
<keyword evidence="16" id="KW-0732">Signal</keyword>
<feature type="transmembrane region" description="Helical" evidence="15">
    <location>
        <begin position="182"/>
        <end position="201"/>
    </location>
</feature>
<dbReference type="InterPro" id="IPR001320">
    <property type="entry name" value="Iontro_rcpt_C"/>
</dbReference>
<accession>A0AAD8B6M6</accession>
<feature type="site" description="Interaction with the cone snail toxin Con-ikot-ikot" evidence="13">
    <location>
        <position position="403"/>
    </location>
</feature>
<evidence type="ECO:0000256" key="11">
    <source>
        <dbReference type="ARBA" id="ARBA00023303"/>
    </source>
</evidence>
<evidence type="ECO:0000313" key="18">
    <source>
        <dbReference type="EMBL" id="KAK0048926.1"/>
    </source>
</evidence>
<feature type="compositionally biased region" description="Low complexity" evidence="14">
    <location>
        <begin position="27"/>
        <end position="49"/>
    </location>
</feature>
<dbReference type="Pfam" id="PF00060">
    <property type="entry name" value="Lig_chan"/>
    <property type="match status" value="1"/>
</dbReference>
<dbReference type="InterPro" id="IPR001508">
    <property type="entry name" value="Iono_Glu_rcpt_met"/>
</dbReference>
<dbReference type="Pfam" id="PF10613">
    <property type="entry name" value="Lig_chan-Glu_bd"/>
    <property type="match status" value="1"/>
</dbReference>
<dbReference type="GO" id="GO:0005886">
    <property type="term" value="C:plasma membrane"/>
    <property type="evidence" value="ECO:0007669"/>
    <property type="project" value="UniProtKB-SubCell"/>
</dbReference>
<dbReference type="EMBL" id="JASAOG010000132">
    <property type="protein sequence ID" value="KAK0048926.1"/>
    <property type="molecule type" value="Genomic_DNA"/>
</dbReference>
<keyword evidence="11" id="KW-0407">Ion channel</keyword>
<dbReference type="InterPro" id="IPR015683">
    <property type="entry name" value="Ionotropic_Glu_rcpt"/>
</dbReference>
<dbReference type="GO" id="GO:0038023">
    <property type="term" value="F:signaling receptor activity"/>
    <property type="evidence" value="ECO:0007669"/>
    <property type="project" value="InterPro"/>
</dbReference>
<name>A0AAD8B6M6_BIOPF</name>
<comment type="caution">
    <text evidence="18">The sequence shown here is derived from an EMBL/GenBank/DDBJ whole genome shotgun (WGS) entry which is preliminary data.</text>
</comment>
<evidence type="ECO:0000256" key="2">
    <source>
        <dbReference type="ARBA" id="ARBA00022448"/>
    </source>
</evidence>
<dbReference type="PRINTS" id="PR00177">
    <property type="entry name" value="NMDARECEPTOR"/>
</dbReference>
<dbReference type="PANTHER" id="PTHR18966">
    <property type="entry name" value="IONOTROPIC GLUTAMATE RECEPTOR"/>
    <property type="match status" value="1"/>
</dbReference>
<keyword evidence="19" id="KW-1185">Reference proteome</keyword>
<comment type="subcellular location">
    <subcellularLocation>
        <location evidence="1">Cell membrane</location>
        <topology evidence="1">Multi-pass membrane protein</topology>
    </subcellularLocation>
</comment>
<proteinExistence type="predicted"/>